<dbReference type="InterPro" id="IPR032284">
    <property type="entry name" value="RecQ_Zn-bd"/>
</dbReference>
<keyword evidence="22" id="KW-1185">Reference proteome</keyword>
<dbReference type="Proteomes" id="UP000010420">
    <property type="component" value="Unassembled WGS sequence"/>
</dbReference>
<dbReference type="InterPro" id="IPR010997">
    <property type="entry name" value="HRDC-like_sf"/>
</dbReference>
<evidence type="ECO:0000256" key="7">
    <source>
        <dbReference type="ARBA" id="ARBA00022801"/>
    </source>
</evidence>
<dbReference type="GO" id="GO:0009432">
    <property type="term" value="P:SOS response"/>
    <property type="evidence" value="ECO:0007669"/>
    <property type="project" value="UniProtKB-UniRule"/>
</dbReference>
<comment type="catalytic activity">
    <reaction evidence="15">
        <text>Couples ATP hydrolysis with the unwinding of duplex DNA by translocating in the 3'-5' direction.</text>
        <dbReference type="EC" id="5.6.2.4"/>
    </reaction>
</comment>
<evidence type="ECO:0000256" key="3">
    <source>
        <dbReference type="ARBA" id="ARBA00005446"/>
    </source>
</evidence>
<dbReference type="PROSITE" id="PS51194">
    <property type="entry name" value="HELICASE_CTER"/>
    <property type="match status" value="1"/>
</dbReference>
<accession>L1QKF1</accession>
<dbReference type="SUPFAM" id="SSF47819">
    <property type="entry name" value="HRDC-like"/>
    <property type="match status" value="1"/>
</dbReference>
<dbReference type="SUPFAM" id="SSF46785">
    <property type="entry name" value="Winged helix' DNA-binding domain"/>
    <property type="match status" value="1"/>
</dbReference>
<dbReference type="SMART" id="SM00341">
    <property type="entry name" value="HRDC"/>
    <property type="match status" value="1"/>
</dbReference>
<dbReference type="GO" id="GO:0003677">
    <property type="term" value="F:DNA binding"/>
    <property type="evidence" value="ECO:0007669"/>
    <property type="project" value="UniProtKB-KW"/>
</dbReference>
<gene>
    <name evidence="21" type="ORF">HMPREF0216_01028</name>
</gene>
<dbReference type="InterPro" id="IPR044876">
    <property type="entry name" value="HRDC_dom_sf"/>
</dbReference>
<keyword evidence="5" id="KW-0547">Nucleotide-binding</keyword>
<dbReference type="EC" id="5.6.2.4" evidence="16"/>
<dbReference type="PROSITE" id="PS50967">
    <property type="entry name" value="HRDC"/>
    <property type="match status" value="1"/>
</dbReference>
<dbReference type="eggNOG" id="COG0514">
    <property type="taxonomic scope" value="Bacteria"/>
</dbReference>
<dbReference type="SMART" id="SM00956">
    <property type="entry name" value="RQC"/>
    <property type="match status" value="1"/>
</dbReference>
<dbReference type="SUPFAM" id="SSF52540">
    <property type="entry name" value="P-loop containing nucleoside triphosphate hydrolases"/>
    <property type="match status" value="1"/>
</dbReference>
<evidence type="ECO:0000256" key="9">
    <source>
        <dbReference type="ARBA" id="ARBA00022833"/>
    </source>
</evidence>
<dbReference type="GO" id="GO:0006310">
    <property type="term" value="P:DNA recombination"/>
    <property type="evidence" value="ECO:0007669"/>
    <property type="project" value="UniProtKB-UniRule"/>
</dbReference>
<dbReference type="GO" id="GO:0005737">
    <property type="term" value="C:cytoplasm"/>
    <property type="evidence" value="ECO:0007669"/>
    <property type="project" value="TreeGrafter"/>
</dbReference>
<evidence type="ECO:0000256" key="16">
    <source>
        <dbReference type="NCBIfam" id="TIGR01389"/>
    </source>
</evidence>
<organism evidence="21 22">
    <name type="scientific">Clostridium celatum DSM 1785</name>
    <dbReference type="NCBI Taxonomy" id="545697"/>
    <lineage>
        <taxon>Bacteria</taxon>
        <taxon>Bacillati</taxon>
        <taxon>Bacillota</taxon>
        <taxon>Clostridia</taxon>
        <taxon>Eubacteriales</taxon>
        <taxon>Clostridiaceae</taxon>
        <taxon>Clostridium</taxon>
    </lineage>
</organism>
<protein>
    <recommendedName>
        <fullName evidence="16">DNA helicase RecQ</fullName>
        <ecNumber evidence="16">5.6.2.4</ecNumber>
    </recommendedName>
</protein>
<dbReference type="GO" id="GO:0009378">
    <property type="term" value="F:four-way junction helicase activity"/>
    <property type="evidence" value="ECO:0007669"/>
    <property type="project" value="TreeGrafter"/>
</dbReference>
<dbReference type="GO" id="GO:0006281">
    <property type="term" value="P:DNA repair"/>
    <property type="evidence" value="ECO:0007669"/>
    <property type="project" value="UniProtKB-KW"/>
</dbReference>
<evidence type="ECO:0000256" key="13">
    <source>
        <dbReference type="ARBA" id="ARBA00023204"/>
    </source>
</evidence>
<dbReference type="GO" id="GO:0016787">
    <property type="term" value="F:hydrolase activity"/>
    <property type="evidence" value="ECO:0007669"/>
    <property type="project" value="UniProtKB-KW"/>
</dbReference>
<evidence type="ECO:0000256" key="6">
    <source>
        <dbReference type="ARBA" id="ARBA00022763"/>
    </source>
</evidence>
<dbReference type="SMART" id="SM00487">
    <property type="entry name" value="DEXDc"/>
    <property type="match status" value="1"/>
</dbReference>
<keyword evidence="8 21" id="KW-0347">Helicase</keyword>
<dbReference type="GO" id="GO:0030894">
    <property type="term" value="C:replisome"/>
    <property type="evidence" value="ECO:0007669"/>
    <property type="project" value="TreeGrafter"/>
</dbReference>
<evidence type="ECO:0000259" key="17">
    <source>
        <dbReference type="PROSITE" id="PS50206"/>
    </source>
</evidence>
<sequence length="551" mass="63932">MPTGGGKSICYQVPAILFKGVTIVISPLISLMKDQVDNLNESGINAEYINSSQSLEAIDVIMDKCFTGKVKLLYIAPERLENEFFKRKLRKLNISQVAIDEAHCVSMWGHDFRKSYSLIADFISSLDRRPVVTAFTATATKLVRRDVVNLLGLRNPYTYIGSFDRENLLIKVYVEEDKLELTKDIIKEKEDKAGIIYCATRKEVDGLYYYLKDLGYNVLRYHGGLRDDEKEYNQEEFLNENSNIMIATNAFGMGIDKSNVRYIIHFTMPKNIESYYQEIGRAGRDGENSECYLLYNRSDIRTLEYLIYTTVQLNRKEIEIKKLQSMIDFCENKGCFRAFILNYFGEEGAKEYCTNCSNCLKNDELRDYTIEAQKILSCVYRSREKYGIAVLIDVLRGMIGPKIVNDKLNQLSTYGIMKDYSSKFIRDLIKALIDFEYVSLKEGTYSMLKLNEKSYRVLKSEQKVLLKLTTENEEKVMNNLLFNTLKRWRKNTAIREGIKPYIIFSDATLIELSNKVPRNQEELLKIRGMGEKKFEKYGHEILNLMLEQKNK</sequence>
<comment type="caution">
    <text evidence="21">The sequence shown here is derived from an EMBL/GenBank/DDBJ whole genome shotgun (WGS) entry which is preliminary data.</text>
</comment>
<evidence type="ECO:0000256" key="5">
    <source>
        <dbReference type="ARBA" id="ARBA00022741"/>
    </source>
</evidence>
<dbReference type="InterPro" id="IPR011545">
    <property type="entry name" value="DEAD/DEAH_box_helicase_dom"/>
</dbReference>
<dbReference type="GO" id="GO:0043138">
    <property type="term" value="F:3'-5' DNA helicase activity"/>
    <property type="evidence" value="ECO:0007669"/>
    <property type="project" value="UniProtKB-EC"/>
</dbReference>
<dbReference type="InterPro" id="IPR036388">
    <property type="entry name" value="WH-like_DNA-bd_sf"/>
</dbReference>
<reference evidence="21 22" key="1">
    <citation type="submission" date="2012-05" db="EMBL/GenBank/DDBJ databases">
        <authorList>
            <person name="Weinstock G."/>
            <person name="Sodergren E."/>
            <person name="Lobos E.A."/>
            <person name="Fulton L."/>
            <person name="Fulton R."/>
            <person name="Courtney L."/>
            <person name="Fronick C."/>
            <person name="O'Laughlin M."/>
            <person name="Godfrey J."/>
            <person name="Wilson R.M."/>
            <person name="Miner T."/>
            <person name="Farmer C."/>
            <person name="Delehaunty K."/>
            <person name="Cordes M."/>
            <person name="Minx P."/>
            <person name="Tomlinson C."/>
            <person name="Chen J."/>
            <person name="Wollam A."/>
            <person name="Pepin K.H."/>
            <person name="Bhonagiri V."/>
            <person name="Zhang X."/>
            <person name="Suruliraj S."/>
            <person name="Warren W."/>
            <person name="Mitreva M."/>
            <person name="Mardis E.R."/>
            <person name="Wilson R.K."/>
        </authorList>
    </citation>
    <scope>NUCLEOTIDE SEQUENCE [LARGE SCALE GENOMIC DNA]</scope>
    <source>
        <strain evidence="21 22">DSM 1785</strain>
    </source>
</reference>
<evidence type="ECO:0000313" key="22">
    <source>
        <dbReference type="Proteomes" id="UP000010420"/>
    </source>
</evidence>
<dbReference type="NCBIfam" id="TIGR01389">
    <property type="entry name" value="recQ"/>
    <property type="match status" value="1"/>
</dbReference>
<keyword evidence="6" id="KW-0227">DNA damage</keyword>
<dbReference type="CDD" id="cd17920">
    <property type="entry name" value="DEXHc_RecQ"/>
    <property type="match status" value="1"/>
</dbReference>
<dbReference type="AlphaFoldDB" id="L1QKF1"/>
<dbReference type="InterPro" id="IPR001650">
    <property type="entry name" value="Helicase_C-like"/>
</dbReference>
<dbReference type="HOGENOM" id="CLU_001103_14_3_9"/>
<dbReference type="Gene3D" id="1.10.150.80">
    <property type="entry name" value="HRDC domain"/>
    <property type="match status" value="1"/>
</dbReference>
<evidence type="ECO:0000256" key="1">
    <source>
        <dbReference type="ARBA" id="ARBA00001946"/>
    </source>
</evidence>
<dbReference type="GO" id="GO:0006260">
    <property type="term" value="P:DNA replication"/>
    <property type="evidence" value="ECO:0007669"/>
    <property type="project" value="InterPro"/>
</dbReference>
<dbReference type="Pfam" id="PF16124">
    <property type="entry name" value="RecQ_Zn_bind"/>
    <property type="match status" value="1"/>
</dbReference>
<keyword evidence="14" id="KW-0413">Isomerase</keyword>
<dbReference type="PANTHER" id="PTHR13710:SF105">
    <property type="entry name" value="ATP-DEPENDENT DNA HELICASE Q1"/>
    <property type="match status" value="1"/>
</dbReference>
<dbReference type="PROSITE" id="PS50206">
    <property type="entry name" value="RHODANESE_3"/>
    <property type="match status" value="1"/>
</dbReference>
<dbReference type="GO" id="GO:0005524">
    <property type="term" value="F:ATP binding"/>
    <property type="evidence" value="ECO:0007669"/>
    <property type="project" value="UniProtKB-KW"/>
</dbReference>
<keyword evidence="9" id="KW-0862">Zinc</keyword>
<proteinExistence type="inferred from homology"/>
<keyword evidence="13" id="KW-0234">DNA repair</keyword>
<evidence type="ECO:0000259" key="18">
    <source>
        <dbReference type="PROSITE" id="PS50967"/>
    </source>
</evidence>
<dbReference type="EMBL" id="AMEZ01000026">
    <property type="protein sequence ID" value="EKY28185.1"/>
    <property type="molecule type" value="Genomic_DNA"/>
</dbReference>
<feature type="domain" description="Helicase ATP-binding" evidence="19">
    <location>
        <begin position="1"/>
        <end position="157"/>
    </location>
</feature>
<keyword evidence="4" id="KW-0479">Metal-binding</keyword>
<evidence type="ECO:0000256" key="10">
    <source>
        <dbReference type="ARBA" id="ARBA00022840"/>
    </source>
</evidence>
<feature type="domain" description="HRDC" evidence="18">
    <location>
        <begin position="475"/>
        <end position="551"/>
    </location>
</feature>
<keyword evidence="7" id="KW-0378">Hydrolase</keyword>
<evidence type="ECO:0000256" key="12">
    <source>
        <dbReference type="ARBA" id="ARBA00023172"/>
    </source>
</evidence>
<dbReference type="PANTHER" id="PTHR13710">
    <property type="entry name" value="DNA HELICASE RECQ FAMILY MEMBER"/>
    <property type="match status" value="1"/>
</dbReference>
<dbReference type="Pfam" id="PF00271">
    <property type="entry name" value="Helicase_C"/>
    <property type="match status" value="1"/>
</dbReference>
<dbReference type="Pfam" id="PF00570">
    <property type="entry name" value="HRDC"/>
    <property type="match status" value="1"/>
</dbReference>
<dbReference type="PATRIC" id="fig|545697.3.peg.1013"/>
<dbReference type="InterPro" id="IPR004589">
    <property type="entry name" value="DNA_helicase_ATP-dep_RecQ"/>
</dbReference>
<keyword evidence="11" id="KW-0238">DNA-binding</keyword>
<dbReference type="STRING" id="545697.HMPREF0216_01028"/>
<dbReference type="InterPro" id="IPR018982">
    <property type="entry name" value="RQC_domain"/>
</dbReference>
<dbReference type="Pfam" id="PF00270">
    <property type="entry name" value="DEAD"/>
    <property type="match status" value="1"/>
</dbReference>
<dbReference type="SMART" id="SM00490">
    <property type="entry name" value="HELICc"/>
    <property type="match status" value="1"/>
</dbReference>
<dbReference type="GO" id="GO:0046872">
    <property type="term" value="F:metal ion binding"/>
    <property type="evidence" value="ECO:0007669"/>
    <property type="project" value="UniProtKB-KW"/>
</dbReference>
<comment type="cofactor">
    <cofactor evidence="2">
        <name>Zn(2+)</name>
        <dbReference type="ChEBI" id="CHEBI:29105"/>
    </cofactor>
</comment>
<dbReference type="InterPro" id="IPR001763">
    <property type="entry name" value="Rhodanese-like_dom"/>
</dbReference>
<dbReference type="InterPro" id="IPR006293">
    <property type="entry name" value="DNA_helicase_ATP-dep_RecQ_bac"/>
</dbReference>
<dbReference type="InterPro" id="IPR027417">
    <property type="entry name" value="P-loop_NTPase"/>
</dbReference>
<evidence type="ECO:0000256" key="14">
    <source>
        <dbReference type="ARBA" id="ARBA00023235"/>
    </source>
</evidence>
<comment type="similarity">
    <text evidence="3">Belongs to the helicase family. RecQ subfamily.</text>
</comment>
<dbReference type="InterPro" id="IPR014001">
    <property type="entry name" value="Helicase_ATP-bd"/>
</dbReference>
<feature type="domain" description="Rhodanese" evidence="17">
    <location>
        <begin position="176"/>
        <end position="237"/>
    </location>
</feature>
<name>L1QKF1_9CLOT</name>
<dbReference type="Gene3D" id="1.10.10.10">
    <property type="entry name" value="Winged helix-like DNA-binding domain superfamily/Winged helix DNA-binding domain"/>
    <property type="match status" value="1"/>
</dbReference>
<dbReference type="Pfam" id="PF09382">
    <property type="entry name" value="RQC"/>
    <property type="match status" value="1"/>
</dbReference>
<evidence type="ECO:0000256" key="2">
    <source>
        <dbReference type="ARBA" id="ARBA00001947"/>
    </source>
</evidence>
<dbReference type="InterPro" id="IPR002121">
    <property type="entry name" value="HRDC_dom"/>
</dbReference>
<evidence type="ECO:0000256" key="11">
    <source>
        <dbReference type="ARBA" id="ARBA00023125"/>
    </source>
</evidence>
<evidence type="ECO:0000313" key="21">
    <source>
        <dbReference type="EMBL" id="EKY28185.1"/>
    </source>
</evidence>
<evidence type="ECO:0000259" key="19">
    <source>
        <dbReference type="PROSITE" id="PS51192"/>
    </source>
</evidence>
<evidence type="ECO:0000256" key="15">
    <source>
        <dbReference type="ARBA" id="ARBA00034617"/>
    </source>
</evidence>
<evidence type="ECO:0000256" key="8">
    <source>
        <dbReference type="ARBA" id="ARBA00022806"/>
    </source>
</evidence>
<dbReference type="InterPro" id="IPR036390">
    <property type="entry name" value="WH_DNA-bd_sf"/>
</dbReference>
<keyword evidence="10" id="KW-0067">ATP-binding</keyword>
<evidence type="ECO:0000256" key="4">
    <source>
        <dbReference type="ARBA" id="ARBA00022723"/>
    </source>
</evidence>
<dbReference type="GO" id="GO:0043590">
    <property type="term" value="C:bacterial nucleoid"/>
    <property type="evidence" value="ECO:0007669"/>
    <property type="project" value="TreeGrafter"/>
</dbReference>
<dbReference type="PROSITE" id="PS51192">
    <property type="entry name" value="HELICASE_ATP_BIND_1"/>
    <property type="match status" value="1"/>
</dbReference>
<comment type="cofactor">
    <cofactor evidence="1">
        <name>Mg(2+)</name>
        <dbReference type="ChEBI" id="CHEBI:18420"/>
    </cofactor>
</comment>
<dbReference type="Gene3D" id="3.40.50.300">
    <property type="entry name" value="P-loop containing nucleotide triphosphate hydrolases"/>
    <property type="match status" value="2"/>
</dbReference>
<feature type="domain" description="Helicase C-terminal" evidence="20">
    <location>
        <begin position="180"/>
        <end position="326"/>
    </location>
</feature>
<keyword evidence="12" id="KW-0233">DNA recombination</keyword>
<dbReference type="NCBIfam" id="TIGR00614">
    <property type="entry name" value="recQ_fam"/>
    <property type="match status" value="1"/>
</dbReference>
<evidence type="ECO:0000259" key="20">
    <source>
        <dbReference type="PROSITE" id="PS51194"/>
    </source>
</evidence>